<dbReference type="GO" id="GO:0055085">
    <property type="term" value="P:transmembrane transport"/>
    <property type="evidence" value="ECO:0007669"/>
    <property type="project" value="InterPro"/>
</dbReference>
<reference evidence="10 12" key="3">
    <citation type="submission" date="2017-07" db="EMBL/GenBank/DDBJ databases">
        <title>Prevalence of linear plasmids in Cutibacterium (Propionibacterium) acnes isolates obtained from prostatic tissue.</title>
        <authorList>
            <person name="Davidsson S."/>
            <person name="Carlsson J."/>
            <person name="Molling P."/>
            <person name="Andren O."/>
            <person name="Andersson S.-O."/>
            <person name="Brzuszkiewicz E."/>
            <person name="Poehlein A."/>
            <person name="Al-Zeer M."/>
            <person name="Brinkmann V."/>
            <person name="Scavenius C."/>
            <person name="Nazipi S."/>
            <person name="Soderquist B."/>
            <person name="Bruggemann H."/>
        </authorList>
    </citation>
    <scope>NUCLEOTIDE SEQUENCE [LARGE SCALE GENOMIC DNA]</scope>
    <source>
        <strain evidence="10 12">DSM 753</strain>
    </source>
</reference>
<keyword evidence="3" id="KW-1003">Cell membrane</keyword>
<evidence type="ECO:0000256" key="5">
    <source>
        <dbReference type="ARBA" id="ARBA00022989"/>
    </source>
</evidence>
<evidence type="ECO:0000256" key="6">
    <source>
        <dbReference type="ARBA" id="ARBA00023136"/>
    </source>
</evidence>
<dbReference type="EMBL" id="NOXF01000003">
    <property type="protein sequence ID" value="PEQ25083.1"/>
    <property type="molecule type" value="Genomic_DNA"/>
</dbReference>
<evidence type="ECO:0000256" key="2">
    <source>
        <dbReference type="ARBA" id="ARBA00022448"/>
    </source>
</evidence>
<dbReference type="PROSITE" id="PS50928">
    <property type="entry name" value="ABC_TM1"/>
    <property type="match status" value="1"/>
</dbReference>
<organism evidence="9 11">
    <name type="scientific">[Clostridium] leptum DSM 753</name>
    <dbReference type="NCBI Taxonomy" id="428125"/>
    <lineage>
        <taxon>Bacteria</taxon>
        <taxon>Bacillati</taxon>
        <taxon>Bacillota</taxon>
        <taxon>Clostridia</taxon>
        <taxon>Eubacteriales</taxon>
        <taxon>Oscillospiraceae</taxon>
        <taxon>Oscillospiraceae incertae sedis</taxon>
    </lineage>
</organism>
<dbReference type="Gene3D" id="1.10.3720.10">
    <property type="entry name" value="MetI-like"/>
    <property type="match status" value="1"/>
</dbReference>
<feature type="transmembrane region" description="Helical" evidence="7">
    <location>
        <begin position="73"/>
        <end position="94"/>
    </location>
</feature>
<reference evidence="9 11" key="2">
    <citation type="submission" date="2007-08" db="EMBL/GenBank/DDBJ databases">
        <authorList>
            <person name="Fulton L."/>
            <person name="Clifton S."/>
            <person name="Fulton B."/>
            <person name="Xu J."/>
            <person name="Minx P."/>
            <person name="Pepin K.H."/>
            <person name="Johnson M."/>
            <person name="Thiruvilangam P."/>
            <person name="Bhonagiri V."/>
            <person name="Nash W.E."/>
            <person name="Wang C."/>
            <person name="Mardis E.R."/>
            <person name="Wilson R.K."/>
        </authorList>
    </citation>
    <scope>NUCLEOTIDE SEQUENCE [LARGE SCALE GENOMIC DNA]</scope>
    <source>
        <strain evidence="9 11">DSM 753</strain>
    </source>
</reference>
<evidence type="ECO:0000256" key="3">
    <source>
        <dbReference type="ARBA" id="ARBA00022475"/>
    </source>
</evidence>
<gene>
    <name evidence="10" type="ORF">CH238_06495</name>
    <name evidence="9" type="ORF">CLOLEP_00931</name>
</gene>
<dbReference type="HOGENOM" id="CLU_016047_0_0_9"/>
<dbReference type="Proteomes" id="UP000003490">
    <property type="component" value="Unassembled WGS sequence"/>
</dbReference>
<dbReference type="AlphaFoldDB" id="A7VQU9"/>
<dbReference type="Pfam" id="PF00528">
    <property type="entry name" value="BPD_transp_1"/>
    <property type="match status" value="1"/>
</dbReference>
<evidence type="ECO:0000259" key="8">
    <source>
        <dbReference type="PROSITE" id="PS50928"/>
    </source>
</evidence>
<dbReference type="InterPro" id="IPR000515">
    <property type="entry name" value="MetI-like"/>
</dbReference>
<keyword evidence="5 7" id="KW-1133">Transmembrane helix</keyword>
<evidence type="ECO:0000313" key="12">
    <source>
        <dbReference type="Proteomes" id="UP000220611"/>
    </source>
</evidence>
<dbReference type="OrthoDB" id="367897at2"/>
<keyword evidence="2 7" id="KW-0813">Transport</keyword>
<feature type="transmembrane region" description="Helical" evidence="7">
    <location>
        <begin position="9"/>
        <end position="32"/>
    </location>
</feature>
<comment type="caution">
    <text evidence="9">The sequence shown here is derived from an EMBL/GenBank/DDBJ whole genome shotgun (WGS) entry which is preliminary data.</text>
</comment>
<sequence length="292" mass="33210">MHILRKKKWLLLLVFIFPAFLLYTYFVIYSIVNTGYYSLTKWNAISDPIFVGMKYYQDFLHDADFLMVLRNSLLNVVISLVIQIPLGLVGAYLIYRTKRFYRLYRFCVFIPVVLSASAIALLFTLIFNAEFGPVNTVLRSIGLDSWTRSWLSDASVVYFVVMTPMTYQYIGLYVIIELSGMQAIPDDVIESATIDGASSFRIFWNIVVPMQRAITGMCAILIISGCFKAFEHSYIMTWGGPGYASSFLGVYMYTETFVKGNYGKGSAVSMVILVGTLICTLIFQALNRRKED</sequence>
<keyword evidence="4 7" id="KW-0812">Transmembrane</keyword>
<reference evidence="9 11" key="1">
    <citation type="submission" date="2007-08" db="EMBL/GenBank/DDBJ databases">
        <title>Draft genome sequence of Clostridium leptum (DSM 753).</title>
        <authorList>
            <person name="Sudarsanam P."/>
            <person name="Ley R."/>
            <person name="Guruge J."/>
            <person name="Turnbaugh P.J."/>
            <person name="Mahowald M."/>
            <person name="Liep D."/>
            <person name="Gordon J."/>
        </authorList>
    </citation>
    <scope>NUCLEOTIDE SEQUENCE [LARGE SCALE GENOMIC DNA]</scope>
    <source>
        <strain evidence="9 11">DSM 753</strain>
    </source>
</reference>
<evidence type="ECO:0000256" key="7">
    <source>
        <dbReference type="RuleBase" id="RU363032"/>
    </source>
</evidence>
<evidence type="ECO:0000313" key="11">
    <source>
        <dbReference type="Proteomes" id="UP000003490"/>
    </source>
</evidence>
<dbReference type="InterPro" id="IPR051393">
    <property type="entry name" value="ABC_transporter_permease"/>
</dbReference>
<feature type="domain" description="ABC transmembrane type-1" evidence="8">
    <location>
        <begin position="69"/>
        <end position="283"/>
    </location>
</feature>
<evidence type="ECO:0000313" key="10">
    <source>
        <dbReference type="EMBL" id="PEQ25083.1"/>
    </source>
</evidence>
<feature type="transmembrane region" description="Helical" evidence="7">
    <location>
        <begin position="156"/>
        <end position="176"/>
    </location>
</feature>
<keyword evidence="6 7" id="KW-0472">Membrane</keyword>
<evidence type="ECO:0000256" key="4">
    <source>
        <dbReference type="ARBA" id="ARBA00022692"/>
    </source>
</evidence>
<feature type="transmembrane region" description="Helical" evidence="7">
    <location>
        <begin position="235"/>
        <end position="254"/>
    </location>
</feature>
<evidence type="ECO:0000313" key="9">
    <source>
        <dbReference type="EMBL" id="EDO62071.1"/>
    </source>
</evidence>
<dbReference type="GO" id="GO:0005886">
    <property type="term" value="C:plasma membrane"/>
    <property type="evidence" value="ECO:0007669"/>
    <property type="project" value="UniProtKB-SubCell"/>
</dbReference>
<keyword evidence="12" id="KW-1185">Reference proteome</keyword>
<dbReference type="PANTHER" id="PTHR30193">
    <property type="entry name" value="ABC TRANSPORTER PERMEASE PROTEIN"/>
    <property type="match status" value="1"/>
</dbReference>
<dbReference type="CDD" id="cd06261">
    <property type="entry name" value="TM_PBP2"/>
    <property type="match status" value="1"/>
</dbReference>
<proteinExistence type="inferred from homology"/>
<dbReference type="PANTHER" id="PTHR30193:SF37">
    <property type="entry name" value="INNER MEMBRANE ABC TRANSPORTER PERMEASE PROTEIN YCJO"/>
    <property type="match status" value="1"/>
</dbReference>
<protein>
    <submittedName>
        <fullName evidence="9">ABC transporter, permease protein</fullName>
    </submittedName>
    <submittedName>
        <fullName evidence="10">Sugar ABC transporter permease</fullName>
    </submittedName>
</protein>
<dbReference type="eggNOG" id="COG1175">
    <property type="taxonomic scope" value="Bacteria"/>
</dbReference>
<comment type="subcellular location">
    <subcellularLocation>
        <location evidence="1 7">Cell membrane</location>
        <topology evidence="1 7">Multi-pass membrane protein</topology>
    </subcellularLocation>
</comment>
<feature type="transmembrane region" description="Helical" evidence="7">
    <location>
        <begin position="106"/>
        <end position="127"/>
    </location>
</feature>
<dbReference type="SUPFAM" id="SSF161098">
    <property type="entry name" value="MetI-like"/>
    <property type="match status" value="1"/>
</dbReference>
<feature type="transmembrane region" description="Helical" evidence="7">
    <location>
        <begin position="266"/>
        <end position="286"/>
    </location>
</feature>
<dbReference type="InterPro" id="IPR035906">
    <property type="entry name" value="MetI-like_sf"/>
</dbReference>
<feature type="transmembrane region" description="Helical" evidence="7">
    <location>
        <begin position="213"/>
        <end position="230"/>
    </location>
</feature>
<evidence type="ECO:0000256" key="1">
    <source>
        <dbReference type="ARBA" id="ARBA00004651"/>
    </source>
</evidence>
<accession>A7VQU9</accession>
<comment type="similarity">
    <text evidence="7">Belongs to the binding-protein-dependent transport system permease family.</text>
</comment>
<dbReference type="EMBL" id="ABCB02000016">
    <property type="protein sequence ID" value="EDO62071.1"/>
    <property type="molecule type" value="Genomic_DNA"/>
</dbReference>
<dbReference type="Proteomes" id="UP000220611">
    <property type="component" value="Unassembled WGS sequence"/>
</dbReference>
<name>A7VQU9_9FIRM</name>